<dbReference type="AlphaFoldDB" id="A0A5C6QC43"/>
<reference evidence="3 4" key="1">
    <citation type="submission" date="2019-07" db="EMBL/GenBank/DDBJ databases">
        <title>Genomes of sea-ice associated Colwellia species.</title>
        <authorList>
            <person name="Bowman J.P."/>
        </authorList>
    </citation>
    <scope>NUCLEOTIDE SEQUENCE [LARGE SCALE GENOMIC DNA]</scope>
    <source>
        <strain evidence="3 4">ACAM 459</strain>
    </source>
</reference>
<keyword evidence="4" id="KW-1185">Reference proteome</keyword>
<evidence type="ECO:0000259" key="2">
    <source>
        <dbReference type="PROSITE" id="PS51549"/>
    </source>
</evidence>
<dbReference type="PROSITE" id="PS51549">
    <property type="entry name" value="DM13"/>
    <property type="match status" value="1"/>
</dbReference>
<dbReference type="InterPro" id="IPR045879">
    <property type="entry name" value="B561A"/>
</dbReference>
<dbReference type="PANTHER" id="PTHR47281:SF1">
    <property type="entry name" value="OS09G0557700 PROTEIN"/>
    <property type="match status" value="1"/>
</dbReference>
<dbReference type="InterPro" id="IPR019545">
    <property type="entry name" value="DM13_domain"/>
</dbReference>
<evidence type="ECO:0000313" key="4">
    <source>
        <dbReference type="Proteomes" id="UP000321822"/>
    </source>
</evidence>
<feature type="signal peptide" evidence="1">
    <location>
        <begin position="1"/>
        <end position="19"/>
    </location>
</feature>
<proteinExistence type="predicted"/>
<dbReference type="SMART" id="SM00686">
    <property type="entry name" value="DM13"/>
    <property type="match status" value="1"/>
</dbReference>
<protein>
    <submittedName>
        <fullName evidence="3">DM13 domain-containing protein</fullName>
    </submittedName>
</protein>
<dbReference type="PANTHER" id="PTHR47281">
    <property type="entry name" value="OS09G0557700 PROTEIN"/>
    <property type="match status" value="1"/>
</dbReference>
<dbReference type="RefSeq" id="WP_146789465.1">
    <property type="nucleotide sequence ID" value="NZ_VOLT01000008.1"/>
</dbReference>
<keyword evidence="1" id="KW-0732">Signal</keyword>
<sequence>MAYKLLISSAIVLCLTACGSDSSSNEAPINPEPALPEVSIYTGQFFDSVVAGLKYKTTSQSGKTNQLGEFQFQAKESIIFSIGGIELPSTVANLYLTPLDIYQTQDTNQIEVVNLLRLLQSLDADGDASNGIEIEESVHQLAANLTIDFSASDFEQQVAELVSKSGAVNQELISATMAIEHFKLTLNELGQNNLSSCTKEHEKIGHTGFFSTFAHNVSGKATIIDDCTIEISQFSYDGGGPDVYFYGAIDHEYTSVDAFPIGQKLNGKIYDNARIFIKLPQNKSLDDLNGLSVWCTEFEANFGQVEFTP</sequence>
<dbReference type="Proteomes" id="UP000321822">
    <property type="component" value="Unassembled WGS sequence"/>
</dbReference>
<dbReference type="Pfam" id="PF10517">
    <property type="entry name" value="DM13"/>
    <property type="match status" value="1"/>
</dbReference>
<evidence type="ECO:0000313" key="3">
    <source>
        <dbReference type="EMBL" id="TWX66230.1"/>
    </source>
</evidence>
<accession>A0A5C6QC43</accession>
<comment type="caution">
    <text evidence="3">The sequence shown here is derived from an EMBL/GenBank/DDBJ whole genome shotgun (WGS) entry which is preliminary data.</text>
</comment>
<gene>
    <name evidence="3" type="ORF">ESZ36_15240</name>
</gene>
<organism evidence="3 4">
    <name type="scientific">Colwellia demingiae</name>
    <dbReference type="NCBI Taxonomy" id="89401"/>
    <lineage>
        <taxon>Bacteria</taxon>
        <taxon>Pseudomonadati</taxon>
        <taxon>Pseudomonadota</taxon>
        <taxon>Gammaproteobacteria</taxon>
        <taxon>Alteromonadales</taxon>
        <taxon>Colwelliaceae</taxon>
        <taxon>Colwellia</taxon>
    </lineage>
</organism>
<feature type="chain" id="PRO_5022900307" evidence="1">
    <location>
        <begin position="20"/>
        <end position="309"/>
    </location>
</feature>
<feature type="domain" description="DM13" evidence="2">
    <location>
        <begin position="207"/>
        <end position="308"/>
    </location>
</feature>
<dbReference type="EMBL" id="VOLT01000008">
    <property type="protein sequence ID" value="TWX66230.1"/>
    <property type="molecule type" value="Genomic_DNA"/>
</dbReference>
<dbReference type="OrthoDB" id="5592990at2"/>
<evidence type="ECO:0000256" key="1">
    <source>
        <dbReference type="SAM" id="SignalP"/>
    </source>
</evidence>
<name>A0A5C6QC43_9GAMM</name>